<comment type="catalytic activity">
    <reaction evidence="1 7">
        <text>(2R)-3-phosphoglycerate + ATP = (2R)-3-phospho-glyceroyl phosphate + ADP</text>
        <dbReference type="Rhea" id="RHEA:14801"/>
        <dbReference type="ChEBI" id="CHEBI:30616"/>
        <dbReference type="ChEBI" id="CHEBI:57604"/>
        <dbReference type="ChEBI" id="CHEBI:58272"/>
        <dbReference type="ChEBI" id="CHEBI:456216"/>
        <dbReference type="EC" id="2.7.2.3"/>
    </reaction>
</comment>
<name>A0A2H0XCL0_UNCKA</name>
<dbReference type="EMBL" id="PEYU01000012">
    <property type="protein sequence ID" value="PIS22677.1"/>
    <property type="molecule type" value="Genomic_DNA"/>
</dbReference>
<evidence type="ECO:0000256" key="1">
    <source>
        <dbReference type="ARBA" id="ARBA00000642"/>
    </source>
</evidence>
<proteinExistence type="inferred from homology"/>
<comment type="similarity">
    <text evidence="7">Belongs to the phosphoglycerate kinase family.</text>
</comment>
<dbReference type="GO" id="GO:0004618">
    <property type="term" value="F:phosphoglycerate kinase activity"/>
    <property type="evidence" value="ECO:0007669"/>
    <property type="project" value="UniProtKB-EC"/>
</dbReference>
<dbReference type="GO" id="GO:0043531">
    <property type="term" value="F:ADP binding"/>
    <property type="evidence" value="ECO:0007669"/>
    <property type="project" value="TreeGrafter"/>
</dbReference>
<evidence type="ECO:0000256" key="5">
    <source>
        <dbReference type="ARBA" id="ARBA00022777"/>
    </source>
</evidence>
<evidence type="ECO:0000256" key="4">
    <source>
        <dbReference type="ARBA" id="ARBA00022741"/>
    </source>
</evidence>
<dbReference type="InterPro" id="IPR036043">
    <property type="entry name" value="Phosphoglycerate_kinase_sf"/>
</dbReference>
<protein>
    <recommendedName>
        <fullName evidence="2 7">Phosphoglycerate kinase</fullName>
        <ecNumber evidence="2 7">2.7.2.3</ecNumber>
    </recommendedName>
</protein>
<evidence type="ECO:0000256" key="2">
    <source>
        <dbReference type="ARBA" id="ARBA00013061"/>
    </source>
</evidence>
<keyword evidence="5 7" id="KW-0418">Kinase</keyword>
<comment type="caution">
    <text evidence="8">The sequence shown here is derived from an EMBL/GenBank/DDBJ whole genome shotgun (WGS) entry which is preliminary data.</text>
</comment>
<keyword evidence="3 7" id="KW-0808">Transferase</keyword>
<dbReference type="GO" id="GO:0006094">
    <property type="term" value="P:gluconeogenesis"/>
    <property type="evidence" value="ECO:0007669"/>
    <property type="project" value="TreeGrafter"/>
</dbReference>
<dbReference type="PANTHER" id="PTHR11406">
    <property type="entry name" value="PHOSPHOGLYCERATE KINASE"/>
    <property type="match status" value="1"/>
</dbReference>
<accession>A0A2H0XCL0</accession>
<dbReference type="SUPFAM" id="SSF53748">
    <property type="entry name" value="Phosphoglycerate kinase"/>
    <property type="match status" value="1"/>
</dbReference>
<keyword evidence="6" id="KW-0067">ATP-binding</keyword>
<dbReference type="Pfam" id="PF00162">
    <property type="entry name" value="PGK"/>
    <property type="match status" value="2"/>
</dbReference>
<sequence>MQCVDKAAIKLGARVLVRCDLDVPIKDRKILETFRLDASLKTLRYIIYLGGIPLIAGHLGRPGGKVVPALSTSQLKPYFDSNLQGNYELLENLRFDPREEANDPVFAKELAQKGAIYVNESFATCHRASTSITGIAPILPSYAGFQLVKEVETLKKILTNPARPLLAIIGGAKIESKKPVIQKFAELADGVLVGGRLALEEPIVLNKVYPPVDYIDTKDIGPKTLDGWGEIILSAKTIVWAGPMGLFEDDRYSAGTRGVGELIAQAVSKGCFAVAGGGDTISALNKFGLFNKFSFVSTGGTAMLDFLAYGTLPGIEAL</sequence>
<dbReference type="InterPro" id="IPR001576">
    <property type="entry name" value="Phosphoglycerate_kinase"/>
</dbReference>
<dbReference type="GO" id="GO:0006096">
    <property type="term" value="P:glycolytic process"/>
    <property type="evidence" value="ECO:0007669"/>
    <property type="project" value="InterPro"/>
</dbReference>
<evidence type="ECO:0000313" key="9">
    <source>
        <dbReference type="Proteomes" id="UP000231252"/>
    </source>
</evidence>
<gene>
    <name evidence="8" type="ORF">COT50_00555</name>
</gene>
<organism evidence="8 9">
    <name type="scientific">candidate division WWE3 bacterium CG08_land_8_20_14_0_20_41_10</name>
    <dbReference type="NCBI Taxonomy" id="1975085"/>
    <lineage>
        <taxon>Bacteria</taxon>
        <taxon>Katanobacteria</taxon>
    </lineage>
</organism>
<dbReference type="PANTHER" id="PTHR11406:SF23">
    <property type="entry name" value="PHOSPHOGLYCERATE KINASE 1, CHLOROPLASTIC-RELATED"/>
    <property type="match status" value="1"/>
</dbReference>
<evidence type="ECO:0000256" key="6">
    <source>
        <dbReference type="ARBA" id="ARBA00022840"/>
    </source>
</evidence>
<dbReference type="AlphaFoldDB" id="A0A2H0XCL0"/>
<dbReference type="GO" id="GO:0005829">
    <property type="term" value="C:cytosol"/>
    <property type="evidence" value="ECO:0007669"/>
    <property type="project" value="TreeGrafter"/>
</dbReference>
<keyword evidence="4" id="KW-0547">Nucleotide-binding</keyword>
<dbReference type="GO" id="GO:0005524">
    <property type="term" value="F:ATP binding"/>
    <property type="evidence" value="ECO:0007669"/>
    <property type="project" value="UniProtKB-KW"/>
</dbReference>
<dbReference type="EC" id="2.7.2.3" evidence="2 7"/>
<evidence type="ECO:0000256" key="7">
    <source>
        <dbReference type="RuleBase" id="RU000532"/>
    </source>
</evidence>
<dbReference type="Gene3D" id="3.40.50.1260">
    <property type="entry name" value="Phosphoglycerate kinase, N-terminal domain"/>
    <property type="match status" value="4"/>
</dbReference>
<reference evidence="9" key="1">
    <citation type="submission" date="2017-09" db="EMBL/GenBank/DDBJ databases">
        <title>Depth-based differentiation of microbial function through sediment-hosted aquifers and enrichment of novel symbionts in the deep terrestrial subsurface.</title>
        <authorList>
            <person name="Probst A.J."/>
            <person name="Ladd B."/>
            <person name="Jarett J.K."/>
            <person name="Geller-Mcgrath D.E."/>
            <person name="Sieber C.M.K."/>
            <person name="Emerson J.B."/>
            <person name="Anantharaman K."/>
            <person name="Thomas B.C."/>
            <person name="Malmstrom R."/>
            <person name="Stieglmeier M."/>
            <person name="Klingl A."/>
            <person name="Woyke T."/>
            <person name="Ryan C.M."/>
            <person name="Banfield J.F."/>
        </authorList>
    </citation>
    <scope>NUCLEOTIDE SEQUENCE [LARGE SCALE GENOMIC DNA]</scope>
</reference>
<evidence type="ECO:0000256" key="3">
    <source>
        <dbReference type="ARBA" id="ARBA00022679"/>
    </source>
</evidence>
<dbReference type="PRINTS" id="PR00477">
    <property type="entry name" value="PHGLYCKINASE"/>
</dbReference>
<evidence type="ECO:0000313" key="8">
    <source>
        <dbReference type="EMBL" id="PIS22677.1"/>
    </source>
</evidence>
<dbReference type="Proteomes" id="UP000231252">
    <property type="component" value="Unassembled WGS sequence"/>
</dbReference>
<dbReference type="InterPro" id="IPR015824">
    <property type="entry name" value="Phosphoglycerate_kinase_N"/>
</dbReference>